<accession>A0A9D1KMZ5</accession>
<evidence type="ECO:0000256" key="3">
    <source>
        <dbReference type="ARBA" id="ARBA00012663"/>
    </source>
</evidence>
<dbReference type="Gene3D" id="3.30.379.10">
    <property type="entry name" value="Chitobiase/beta-hexosaminidase domain 2-like"/>
    <property type="match status" value="1"/>
</dbReference>
<sequence>MTTVPTLVPEPRECIDLGGTLQLSDVVAVAGPAGITATIADLLGEGIGAILLPRSVAASPEHEPVVLTVDQGDHPPGGYGLSVDDSGITIEYADHEGLVNAVQTLRQLAGPAAFSRGHVPGSRPSLPHVRITDAPALAWRGVHLDVARHFMPLVNLYDFVDNLALHKINVLHLHLTEDQGWRFEVKKYPRLTEVGSWRTGTRFPDWDEDDQVPHGGHYTQDQLRALVGHAHSRGITIVPEIDLPGHVSALLAAHPEYGEPGNLPDGVATGWGIFTEVLHLDDAAMELVTDILAELLEVFDSPWIHVGGDECPRDQWRNSERARTLAAERGLASVDELQPWFTQQLRSWLADRGRTLVGWDEIIDDDAQVPGAVVMSWRGTEPGLRALAAGHQVVMAPGSTLYLDKYASDDPTEPRAIGGHIPWEKVASMDPYEGVEDDQRDGLLGIQAQLWSEYLVTPQRVEYAAYPRVSVMAEVAWRGGPVDPDQFRPRLAAHLERLAVRGVNYRPLDGPLPWQTGGGRYRRIAK</sequence>
<dbReference type="InterPro" id="IPR025705">
    <property type="entry name" value="Beta_hexosaminidase_sua/sub"/>
</dbReference>
<dbReference type="InterPro" id="IPR015883">
    <property type="entry name" value="Glyco_hydro_20_cat"/>
</dbReference>
<dbReference type="AlphaFoldDB" id="A0A9D1KMZ5"/>
<keyword evidence="5" id="KW-0326">Glycosidase</keyword>
<evidence type="ECO:0000259" key="8">
    <source>
        <dbReference type="Pfam" id="PF02838"/>
    </source>
</evidence>
<feature type="active site" description="Proton donor" evidence="6">
    <location>
        <position position="310"/>
    </location>
</feature>
<evidence type="ECO:0000256" key="2">
    <source>
        <dbReference type="ARBA" id="ARBA00006285"/>
    </source>
</evidence>
<dbReference type="GO" id="GO:0005975">
    <property type="term" value="P:carbohydrate metabolic process"/>
    <property type="evidence" value="ECO:0007669"/>
    <property type="project" value="InterPro"/>
</dbReference>
<feature type="domain" description="Beta-hexosaminidase bacterial type N-terminal" evidence="8">
    <location>
        <begin position="5"/>
        <end position="134"/>
    </location>
</feature>
<proteinExistence type="inferred from homology"/>
<dbReference type="InterPro" id="IPR017853">
    <property type="entry name" value="GH"/>
</dbReference>
<comment type="catalytic activity">
    <reaction evidence="1">
        <text>Hydrolysis of terminal non-reducing N-acetyl-D-hexosamine residues in N-acetyl-beta-D-hexosaminides.</text>
        <dbReference type="EC" id="3.2.1.52"/>
    </reaction>
</comment>
<dbReference type="Pfam" id="PF00728">
    <property type="entry name" value="Glyco_hydro_20"/>
    <property type="match status" value="1"/>
</dbReference>
<reference evidence="9" key="1">
    <citation type="submission" date="2020-10" db="EMBL/GenBank/DDBJ databases">
        <authorList>
            <person name="Gilroy R."/>
        </authorList>
    </citation>
    <scope>NUCLEOTIDE SEQUENCE</scope>
    <source>
        <strain evidence="9">ChiGjej1B1-24693</strain>
    </source>
</reference>
<dbReference type="EMBL" id="DVLP01000125">
    <property type="protein sequence ID" value="HIT74778.1"/>
    <property type="molecule type" value="Genomic_DNA"/>
</dbReference>
<evidence type="ECO:0000256" key="5">
    <source>
        <dbReference type="ARBA" id="ARBA00023295"/>
    </source>
</evidence>
<comment type="similarity">
    <text evidence="2">Belongs to the glycosyl hydrolase 20 family.</text>
</comment>
<evidence type="ECO:0000259" key="7">
    <source>
        <dbReference type="Pfam" id="PF00728"/>
    </source>
</evidence>
<dbReference type="EC" id="3.2.1.52" evidence="3"/>
<dbReference type="CDD" id="cd06563">
    <property type="entry name" value="GH20_chitobiase-like"/>
    <property type="match status" value="1"/>
</dbReference>
<dbReference type="InterPro" id="IPR015882">
    <property type="entry name" value="HEX_bac_N"/>
</dbReference>
<protein>
    <recommendedName>
        <fullName evidence="3">beta-N-acetylhexosaminidase</fullName>
        <ecNumber evidence="3">3.2.1.52</ecNumber>
    </recommendedName>
</protein>
<organism evidence="9 10">
    <name type="scientific">Candidatus Avipropionibacterium avicola</name>
    <dbReference type="NCBI Taxonomy" id="2840701"/>
    <lineage>
        <taxon>Bacteria</taxon>
        <taxon>Bacillati</taxon>
        <taxon>Actinomycetota</taxon>
        <taxon>Actinomycetes</taxon>
        <taxon>Propionibacteriales</taxon>
        <taxon>Propionibacteriaceae</taxon>
        <taxon>Propionibacteriaceae incertae sedis</taxon>
        <taxon>Candidatus Avipropionibacterium</taxon>
    </lineage>
</organism>
<name>A0A9D1KMZ5_9ACTN</name>
<comment type="caution">
    <text evidence="9">The sequence shown here is derived from an EMBL/GenBank/DDBJ whole genome shotgun (WGS) entry which is preliminary data.</text>
</comment>
<gene>
    <name evidence="9" type="ORF">IAA98_04265</name>
</gene>
<dbReference type="SUPFAM" id="SSF55545">
    <property type="entry name" value="beta-N-acetylhexosaminidase-like domain"/>
    <property type="match status" value="1"/>
</dbReference>
<dbReference type="GO" id="GO:0030203">
    <property type="term" value="P:glycosaminoglycan metabolic process"/>
    <property type="evidence" value="ECO:0007669"/>
    <property type="project" value="TreeGrafter"/>
</dbReference>
<dbReference type="PRINTS" id="PR00738">
    <property type="entry name" value="GLHYDRLASE20"/>
</dbReference>
<feature type="domain" description="Glycoside hydrolase family 20 catalytic" evidence="7">
    <location>
        <begin position="138"/>
        <end position="478"/>
    </location>
</feature>
<dbReference type="PANTHER" id="PTHR22600">
    <property type="entry name" value="BETA-HEXOSAMINIDASE"/>
    <property type="match status" value="1"/>
</dbReference>
<evidence type="ECO:0000313" key="10">
    <source>
        <dbReference type="Proteomes" id="UP000886842"/>
    </source>
</evidence>
<dbReference type="InterPro" id="IPR029018">
    <property type="entry name" value="Hex-like_dom2"/>
</dbReference>
<evidence type="ECO:0000313" key="9">
    <source>
        <dbReference type="EMBL" id="HIT74778.1"/>
    </source>
</evidence>
<dbReference type="GO" id="GO:0004563">
    <property type="term" value="F:beta-N-acetylhexosaminidase activity"/>
    <property type="evidence" value="ECO:0007669"/>
    <property type="project" value="UniProtKB-EC"/>
</dbReference>
<dbReference type="Pfam" id="PF02838">
    <property type="entry name" value="Glyco_hydro_20b"/>
    <property type="match status" value="1"/>
</dbReference>
<dbReference type="Proteomes" id="UP000886842">
    <property type="component" value="Unassembled WGS sequence"/>
</dbReference>
<evidence type="ECO:0000256" key="6">
    <source>
        <dbReference type="PIRSR" id="PIRSR625705-1"/>
    </source>
</evidence>
<dbReference type="SUPFAM" id="SSF51445">
    <property type="entry name" value="(Trans)glycosidases"/>
    <property type="match status" value="1"/>
</dbReference>
<dbReference type="PANTHER" id="PTHR22600:SF57">
    <property type="entry name" value="BETA-N-ACETYLHEXOSAMINIDASE"/>
    <property type="match status" value="1"/>
</dbReference>
<evidence type="ECO:0000256" key="4">
    <source>
        <dbReference type="ARBA" id="ARBA00022801"/>
    </source>
</evidence>
<evidence type="ECO:0000256" key="1">
    <source>
        <dbReference type="ARBA" id="ARBA00001231"/>
    </source>
</evidence>
<dbReference type="Gene3D" id="3.20.20.80">
    <property type="entry name" value="Glycosidases"/>
    <property type="match status" value="1"/>
</dbReference>
<keyword evidence="4" id="KW-0378">Hydrolase</keyword>
<reference evidence="9" key="2">
    <citation type="journal article" date="2021" name="PeerJ">
        <title>Extensive microbial diversity within the chicken gut microbiome revealed by metagenomics and culture.</title>
        <authorList>
            <person name="Gilroy R."/>
            <person name="Ravi A."/>
            <person name="Getino M."/>
            <person name="Pursley I."/>
            <person name="Horton D.L."/>
            <person name="Alikhan N.F."/>
            <person name="Baker D."/>
            <person name="Gharbi K."/>
            <person name="Hall N."/>
            <person name="Watson M."/>
            <person name="Adriaenssens E.M."/>
            <person name="Foster-Nyarko E."/>
            <person name="Jarju S."/>
            <person name="Secka A."/>
            <person name="Antonio M."/>
            <person name="Oren A."/>
            <person name="Chaudhuri R.R."/>
            <person name="La Ragione R."/>
            <person name="Hildebrand F."/>
            <person name="Pallen M.J."/>
        </authorList>
    </citation>
    <scope>NUCLEOTIDE SEQUENCE</scope>
    <source>
        <strain evidence="9">ChiGjej1B1-24693</strain>
    </source>
</reference>
<dbReference type="GO" id="GO:0016020">
    <property type="term" value="C:membrane"/>
    <property type="evidence" value="ECO:0007669"/>
    <property type="project" value="TreeGrafter"/>
</dbReference>